<evidence type="ECO:0000313" key="2">
    <source>
        <dbReference type="Proteomes" id="UP000054097"/>
    </source>
</evidence>
<protein>
    <submittedName>
        <fullName evidence="1">Uncharacterized protein</fullName>
    </submittedName>
</protein>
<dbReference type="AlphaFoldDB" id="A0A0C2W5S8"/>
<proteinExistence type="predicted"/>
<gene>
    <name evidence="1" type="ORF">M408DRAFT_300668</name>
</gene>
<accession>A0A0C2W5S8</accession>
<dbReference type="EMBL" id="KN824371">
    <property type="protein sequence ID" value="KIM21808.1"/>
    <property type="molecule type" value="Genomic_DNA"/>
</dbReference>
<reference evidence="2" key="2">
    <citation type="submission" date="2015-01" db="EMBL/GenBank/DDBJ databases">
        <title>Evolutionary Origins and Diversification of the Mycorrhizal Mutualists.</title>
        <authorList>
            <consortium name="DOE Joint Genome Institute"/>
            <consortium name="Mycorrhizal Genomics Consortium"/>
            <person name="Kohler A."/>
            <person name="Kuo A."/>
            <person name="Nagy L.G."/>
            <person name="Floudas D."/>
            <person name="Copeland A."/>
            <person name="Barry K.W."/>
            <person name="Cichocki N."/>
            <person name="Veneault-Fourrey C."/>
            <person name="LaButti K."/>
            <person name="Lindquist E.A."/>
            <person name="Lipzen A."/>
            <person name="Lundell T."/>
            <person name="Morin E."/>
            <person name="Murat C."/>
            <person name="Riley R."/>
            <person name="Ohm R."/>
            <person name="Sun H."/>
            <person name="Tunlid A."/>
            <person name="Henrissat B."/>
            <person name="Grigoriev I.V."/>
            <person name="Hibbett D.S."/>
            <person name="Martin F."/>
        </authorList>
    </citation>
    <scope>NUCLEOTIDE SEQUENCE [LARGE SCALE GENOMIC DNA]</scope>
    <source>
        <strain evidence="2">MAFF 305830</strain>
    </source>
</reference>
<keyword evidence="2" id="KW-1185">Reference proteome</keyword>
<dbReference type="Proteomes" id="UP000054097">
    <property type="component" value="Unassembled WGS sequence"/>
</dbReference>
<reference evidence="1 2" key="1">
    <citation type="submission" date="2014-04" db="EMBL/GenBank/DDBJ databases">
        <authorList>
            <consortium name="DOE Joint Genome Institute"/>
            <person name="Kuo A."/>
            <person name="Zuccaro A."/>
            <person name="Kohler A."/>
            <person name="Nagy L.G."/>
            <person name="Floudas D."/>
            <person name="Copeland A."/>
            <person name="Barry K.W."/>
            <person name="Cichocki N."/>
            <person name="Veneault-Fourrey C."/>
            <person name="LaButti K."/>
            <person name="Lindquist E.A."/>
            <person name="Lipzen A."/>
            <person name="Lundell T."/>
            <person name="Morin E."/>
            <person name="Murat C."/>
            <person name="Sun H."/>
            <person name="Tunlid A."/>
            <person name="Henrissat B."/>
            <person name="Grigoriev I.V."/>
            <person name="Hibbett D.S."/>
            <person name="Martin F."/>
            <person name="Nordberg H.P."/>
            <person name="Cantor M.N."/>
            <person name="Hua S.X."/>
        </authorList>
    </citation>
    <scope>NUCLEOTIDE SEQUENCE [LARGE SCALE GENOMIC DNA]</scope>
    <source>
        <strain evidence="1 2">MAFF 305830</strain>
    </source>
</reference>
<evidence type="ECO:0000313" key="1">
    <source>
        <dbReference type="EMBL" id="KIM21808.1"/>
    </source>
</evidence>
<sequence length="131" mass="14965">MINPTLIPHITCYTSGGKNKKLNLLTSVISAHRYSLSLHTPIYSSPVLFVPPLPPHIQPFLHHLVPTIYAFRAYRPATNGSSAYRCSPSLLLHFRRNTLHLHSICDPPCMYRYPRRSKFTKNRPSIPLSFV</sequence>
<name>A0A0C2W5S8_SERVB</name>
<organism evidence="1 2">
    <name type="scientific">Serendipita vermifera MAFF 305830</name>
    <dbReference type="NCBI Taxonomy" id="933852"/>
    <lineage>
        <taxon>Eukaryota</taxon>
        <taxon>Fungi</taxon>
        <taxon>Dikarya</taxon>
        <taxon>Basidiomycota</taxon>
        <taxon>Agaricomycotina</taxon>
        <taxon>Agaricomycetes</taxon>
        <taxon>Sebacinales</taxon>
        <taxon>Serendipitaceae</taxon>
        <taxon>Serendipita</taxon>
    </lineage>
</organism>
<dbReference type="HOGENOM" id="CLU_1928891_0_0_1"/>